<dbReference type="AlphaFoldDB" id="A0A2W5KJW4"/>
<evidence type="ECO:0000313" key="1">
    <source>
        <dbReference type="EMBL" id="PZQ17202.1"/>
    </source>
</evidence>
<sequence length="102" mass="10796">MTNSTSAGEFKAWINLQPGSDNALHVTGKVTTPSSGWSGRLVEAVPPGINPAILILDAELTPPSDVVTVIELTYAKPHSPHYESATIRGLGGDIHVPVEYVH</sequence>
<dbReference type="EMBL" id="QFPN01000003">
    <property type="protein sequence ID" value="PZQ17202.1"/>
    <property type="molecule type" value="Genomic_DNA"/>
</dbReference>
<dbReference type="Proteomes" id="UP000249577">
    <property type="component" value="Unassembled WGS sequence"/>
</dbReference>
<protein>
    <submittedName>
        <fullName evidence="1">Uncharacterized protein</fullName>
    </submittedName>
</protein>
<evidence type="ECO:0000313" key="2">
    <source>
        <dbReference type="Proteomes" id="UP000249577"/>
    </source>
</evidence>
<gene>
    <name evidence="1" type="ORF">DI565_07480</name>
</gene>
<organism evidence="1 2">
    <name type="scientific">Ancylobacter novellus</name>
    <name type="common">Thiobacillus novellus</name>
    <dbReference type="NCBI Taxonomy" id="921"/>
    <lineage>
        <taxon>Bacteria</taxon>
        <taxon>Pseudomonadati</taxon>
        <taxon>Pseudomonadota</taxon>
        <taxon>Alphaproteobacteria</taxon>
        <taxon>Hyphomicrobiales</taxon>
        <taxon>Xanthobacteraceae</taxon>
        <taxon>Ancylobacter</taxon>
    </lineage>
</organism>
<accession>A0A2W5KJW4</accession>
<name>A0A2W5KJW4_ANCNO</name>
<comment type="caution">
    <text evidence="1">The sequence shown here is derived from an EMBL/GenBank/DDBJ whole genome shotgun (WGS) entry which is preliminary data.</text>
</comment>
<proteinExistence type="predicted"/>
<reference evidence="1 2" key="1">
    <citation type="submission" date="2017-08" db="EMBL/GenBank/DDBJ databases">
        <title>Infants hospitalized years apart are colonized by the same room-sourced microbial strains.</title>
        <authorList>
            <person name="Brooks B."/>
            <person name="Olm M.R."/>
            <person name="Firek B.A."/>
            <person name="Baker R."/>
            <person name="Thomas B.C."/>
            <person name="Morowitz M.J."/>
            <person name="Banfield J.F."/>
        </authorList>
    </citation>
    <scope>NUCLEOTIDE SEQUENCE [LARGE SCALE GENOMIC DNA]</scope>
    <source>
        <strain evidence="1">S2_005_003_R2_43</strain>
    </source>
</reference>